<proteinExistence type="predicted"/>
<feature type="signal peptide" evidence="1">
    <location>
        <begin position="1"/>
        <end position="25"/>
    </location>
</feature>
<accession>A0ABT4AQ59</accession>
<sequence>MCRCFTVLLPALLALCAACTEPTPAALRFKTQPANGYALERLSPVEVEILDEDGDRIESSNAAVLLSLYAGAYSSELVGTRYVVAEKGVARFHELFVTKEGIDLQLVATLNGGLSVRSDDFSVAPVSEPPVGVVFRSAFLDVEAGQPLPTFEVAIVTEAGVPYTRTDAPVEVSLAGVRGGDLSGTLVVNAERGVATFTGVSVLQSGEGVALHTSAPGLTGMTSQPFDVVPVGASRLVFRVQPSFTRVGVPFSPVVEVSVVDASGKVMTTPERPITLSFGSNLYNAQLTGPRTVETVDGVASFPGLAVDRYLIDSTLIARSLGSVGAESAKFSVAP</sequence>
<keyword evidence="1" id="KW-0732">Signal</keyword>
<evidence type="ECO:0000313" key="2">
    <source>
        <dbReference type="EMBL" id="MCY1082974.1"/>
    </source>
</evidence>
<dbReference type="Proteomes" id="UP001207654">
    <property type="component" value="Unassembled WGS sequence"/>
</dbReference>
<evidence type="ECO:0000256" key="1">
    <source>
        <dbReference type="SAM" id="SignalP"/>
    </source>
</evidence>
<name>A0ABT4AQ59_9BACT</name>
<gene>
    <name evidence="2" type="ORF">OV287_51840</name>
</gene>
<protein>
    <recommendedName>
        <fullName evidence="4">Lipoprotein</fullName>
    </recommendedName>
</protein>
<feature type="chain" id="PRO_5045092729" description="Lipoprotein" evidence="1">
    <location>
        <begin position="26"/>
        <end position="335"/>
    </location>
</feature>
<reference evidence="2 3" key="1">
    <citation type="submission" date="2022-11" db="EMBL/GenBank/DDBJ databases">
        <title>Minimal conservation of predation-associated metabolite biosynthetic gene clusters underscores biosynthetic potential of Myxococcota including descriptions for ten novel species: Archangium lansinium sp. nov., Myxococcus landrumus sp. nov., Nannocystis bai.</title>
        <authorList>
            <person name="Ahearne A."/>
            <person name="Stevens C."/>
            <person name="Phillips K."/>
        </authorList>
    </citation>
    <scope>NUCLEOTIDE SEQUENCE [LARGE SCALE GENOMIC DNA]</scope>
    <source>
        <strain evidence="2 3">MIWBW</strain>
    </source>
</reference>
<keyword evidence="3" id="KW-1185">Reference proteome</keyword>
<evidence type="ECO:0000313" key="3">
    <source>
        <dbReference type="Proteomes" id="UP001207654"/>
    </source>
</evidence>
<evidence type="ECO:0008006" key="4">
    <source>
        <dbReference type="Google" id="ProtNLM"/>
    </source>
</evidence>
<dbReference type="RefSeq" id="WP_267541526.1">
    <property type="nucleotide sequence ID" value="NZ_JAPNKA010000001.1"/>
</dbReference>
<comment type="caution">
    <text evidence="2">The sequence shown here is derived from an EMBL/GenBank/DDBJ whole genome shotgun (WGS) entry which is preliminary data.</text>
</comment>
<dbReference type="EMBL" id="JAPNKA010000001">
    <property type="protein sequence ID" value="MCY1082974.1"/>
    <property type="molecule type" value="Genomic_DNA"/>
</dbReference>
<organism evidence="2 3">
    <name type="scientific">Archangium lansingense</name>
    <dbReference type="NCBI Taxonomy" id="2995310"/>
    <lineage>
        <taxon>Bacteria</taxon>
        <taxon>Pseudomonadati</taxon>
        <taxon>Myxococcota</taxon>
        <taxon>Myxococcia</taxon>
        <taxon>Myxococcales</taxon>
        <taxon>Cystobacterineae</taxon>
        <taxon>Archangiaceae</taxon>
        <taxon>Archangium</taxon>
    </lineage>
</organism>